<feature type="region of interest" description="Disordered" evidence="1">
    <location>
        <begin position="1"/>
        <end position="59"/>
    </location>
</feature>
<dbReference type="EMBL" id="JADGJD010001957">
    <property type="protein sequence ID" value="KAJ3036257.1"/>
    <property type="molecule type" value="Genomic_DNA"/>
</dbReference>
<feature type="non-terminal residue" evidence="2">
    <location>
        <position position="59"/>
    </location>
</feature>
<protein>
    <submittedName>
        <fullName evidence="2">Uncharacterized protein</fullName>
    </submittedName>
</protein>
<evidence type="ECO:0000313" key="2">
    <source>
        <dbReference type="EMBL" id="KAJ3036257.1"/>
    </source>
</evidence>
<gene>
    <name evidence="2" type="ORF">HK097_003884</name>
</gene>
<comment type="caution">
    <text evidence="2">The sequence shown here is derived from an EMBL/GenBank/DDBJ whole genome shotgun (WGS) entry which is preliminary data.</text>
</comment>
<name>A0AAD5S4A9_9FUNG</name>
<evidence type="ECO:0000256" key="1">
    <source>
        <dbReference type="SAM" id="MobiDB-lite"/>
    </source>
</evidence>
<sequence length="59" mass="6489">MATPERKAEVEFLRRQSASEACLPPAEGSSAASENLEKSEQDWNSGVHDPNQDNARFAQ</sequence>
<feature type="compositionally biased region" description="Basic and acidic residues" evidence="1">
    <location>
        <begin position="1"/>
        <end position="14"/>
    </location>
</feature>
<dbReference type="AlphaFoldDB" id="A0AAD5S4A9"/>
<keyword evidence="3" id="KW-1185">Reference proteome</keyword>
<evidence type="ECO:0000313" key="3">
    <source>
        <dbReference type="Proteomes" id="UP001212841"/>
    </source>
</evidence>
<dbReference type="Proteomes" id="UP001212841">
    <property type="component" value="Unassembled WGS sequence"/>
</dbReference>
<accession>A0AAD5S4A9</accession>
<proteinExistence type="predicted"/>
<organism evidence="2 3">
    <name type="scientific">Rhizophlyctis rosea</name>
    <dbReference type="NCBI Taxonomy" id="64517"/>
    <lineage>
        <taxon>Eukaryota</taxon>
        <taxon>Fungi</taxon>
        <taxon>Fungi incertae sedis</taxon>
        <taxon>Chytridiomycota</taxon>
        <taxon>Chytridiomycota incertae sedis</taxon>
        <taxon>Chytridiomycetes</taxon>
        <taxon>Rhizophlyctidales</taxon>
        <taxon>Rhizophlyctidaceae</taxon>
        <taxon>Rhizophlyctis</taxon>
    </lineage>
</organism>
<reference evidence="2" key="1">
    <citation type="submission" date="2020-05" db="EMBL/GenBank/DDBJ databases">
        <title>Phylogenomic resolution of chytrid fungi.</title>
        <authorList>
            <person name="Stajich J.E."/>
            <person name="Amses K."/>
            <person name="Simmons R."/>
            <person name="Seto K."/>
            <person name="Myers J."/>
            <person name="Bonds A."/>
            <person name="Quandt C.A."/>
            <person name="Barry K."/>
            <person name="Liu P."/>
            <person name="Grigoriev I."/>
            <person name="Longcore J.E."/>
            <person name="James T.Y."/>
        </authorList>
    </citation>
    <scope>NUCLEOTIDE SEQUENCE</scope>
    <source>
        <strain evidence="2">JEL0318</strain>
    </source>
</reference>